<evidence type="ECO:0000259" key="10">
    <source>
        <dbReference type="PROSITE" id="PS51643"/>
    </source>
</evidence>
<keyword evidence="5" id="KW-0378">Hydrolase</keyword>
<dbReference type="InterPro" id="IPR027417">
    <property type="entry name" value="P-loop_NTPase"/>
</dbReference>
<keyword evidence="12" id="KW-1185">Reference proteome</keyword>
<name>A0A8J2U162_9MICO</name>
<evidence type="ECO:0000256" key="7">
    <source>
        <dbReference type="ARBA" id="ARBA00022840"/>
    </source>
</evidence>
<dbReference type="GO" id="GO:0016787">
    <property type="term" value="F:hydrolase activity"/>
    <property type="evidence" value="ECO:0007669"/>
    <property type="project" value="UniProtKB-KW"/>
</dbReference>
<dbReference type="GO" id="GO:0004386">
    <property type="term" value="F:helicase activity"/>
    <property type="evidence" value="ECO:0007669"/>
    <property type="project" value="UniProtKB-KW"/>
</dbReference>
<evidence type="ECO:0000256" key="1">
    <source>
        <dbReference type="ARBA" id="ARBA00006847"/>
    </source>
</evidence>
<gene>
    <name evidence="11" type="ORF">GCM10011333_34020</name>
</gene>
<evidence type="ECO:0000256" key="5">
    <source>
        <dbReference type="ARBA" id="ARBA00022801"/>
    </source>
</evidence>
<dbReference type="RefSeq" id="WP_188552068.1">
    <property type="nucleotide sequence ID" value="NZ_BMFY01000025.1"/>
</dbReference>
<dbReference type="EMBL" id="BMFY01000025">
    <property type="protein sequence ID" value="GGA28482.1"/>
    <property type="molecule type" value="Genomic_DNA"/>
</dbReference>
<reference evidence="11" key="1">
    <citation type="journal article" date="2014" name="Int. J. Syst. Evol. Microbiol.">
        <title>Complete genome sequence of Corynebacterium casei LMG S-19264T (=DSM 44701T), isolated from a smear-ripened cheese.</title>
        <authorList>
            <consortium name="US DOE Joint Genome Institute (JGI-PGF)"/>
            <person name="Walter F."/>
            <person name="Albersmeier A."/>
            <person name="Kalinowski J."/>
            <person name="Ruckert C."/>
        </authorList>
    </citation>
    <scope>NUCLEOTIDE SEQUENCE</scope>
    <source>
        <strain evidence="11">CGMCC 1.12785</strain>
    </source>
</reference>
<evidence type="ECO:0000313" key="12">
    <source>
        <dbReference type="Proteomes" id="UP000616114"/>
    </source>
</evidence>
<comment type="caution">
    <text evidence="11">The sequence shown here is derived from an EMBL/GenBank/DDBJ whole genome shotgun (WGS) entry which is preliminary data.</text>
</comment>
<evidence type="ECO:0000256" key="3">
    <source>
        <dbReference type="ARBA" id="ARBA00022723"/>
    </source>
</evidence>
<keyword evidence="3" id="KW-0479">Metal-binding</keyword>
<keyword evidence="8" id="KW-0051">Antiviral defense</keyword>
<evidence type="ECO:0000256" key="6">
    <source>
        <dbReference type="ARBA" id="ARBA00022806"/>
    </source>
</evidence>
<comment type="similarity">
    <text evidence="1">In the N-terminal section; belongs to the CRISPR-associated nuclease Cas3-HD family.</text>
</comment>
<feature type="domain" description="HD Cas3-type" evidence="10">
    <location>
        <begin position="791"/>
        <end position="994"/>
    </location>
</feature>
<dbReference type="GO" id="GO:0005524">
    <property type="term" value="F:ATP binding"/>
    <property type="evidence" value="ECO:0007669"/>
    <property type="project" value="UniProtKB-KW"/>
</dbReference>
<dbReference type="SUPFAM" id="SSF52540">
    <property type="entry name" value="P-loop containing nucleoside triphosphate hydrolases"/>
    <property type="match status" value="1"/>
</dbReference>
<accession>A0A8J2U162</accession>
<sequence>MNITDPGENFPSFSEFFAATHDGRSPYPWQIALAERVRAGTWPMVIEVPTGLGKTASIAVAVYELARQTHRRKVDQEAGREPAQRTAPQRIIHVVNRRTVVDDAGNYAKKLAVRINEPAEGSPLHPVRSALSALLGRGDETPVVATQLHGASPAEAAWLRASGCVIISMTPHQLVSRLLMRGFGVANGARPIHAALVGIDRLILMDEPHLAVPSINAIADADGLQRGAAEDLGVPLGGLSLLGATVPPAAAEAVGATPETTLRIDSRPVSEEPEESAIAEAARREHAHRRLLLHRLKGTGEGAFATALAGQAIKAKDAGASRVGVFVNTVSMAQQVYQILDAQQPQPGDRSELRLLTSRFRGLERPVVPEAPAGITVTTQALEVGVDISFDALVTELCSWDALVQRLGRLNRDGRRDRAEAHLVTGPEGRIRAGTQAVYGEDAEALENLLRQAVITGASTADGEGFDVSLRGVDALRALAEREGLVLNGQAQRVGTLHRGLVPLMVQTRPAPRPDLPVDPFIAGPDASRDQEVLVAWRSLLDRLDEPGATVPETEYVTLPRAQVMRFLRGERAGELSDLDLGMEEPPTGQGSEQVPYTAIRIWDPQAERWKRPESRTDLWRARALVLHTGIGGYAPRLGWTGSEEHAPVPDLSLAATVLHAREWFTNGKGTLPRGAELAVTAASLDGLEALLPRLGDEASAAVSAFRDDLAPHLEALRDTDEEFDPVVFESAAEHAATSALTLLAEMLPERPIAHRCRVTPVMASRAGIVLQVAWPLRYRGRRTGAAGEAVERRAISLRTHGKQVAVYARSDADAAGLSAHLAGLVLLGGRVHDVGKRDPRFQHYLRGDAEPTPSPDGGLSGSAVADLDSGDLLAKSDRSADRRGGSWVREQTLRRAAQLPDDWRHEAESVRILRDRAKALPCAEHLVPLLCHLVGAHHGNYRPGFPPVLSGREDFDDQVEGFSHAEEFLRLNDQYGPWGLAYLETLVRLADWRASAQPDPDVEVEPDPLEAPGPADEPVPTKKRDPAASTSTEQKRELRGLITHPLTGWFTVVGLLASALDLGDRDAAVQWDGGGNAGAPLVPVFSSRLPLETLVTNAVNTEKWRRGNELVASVLDVGKGLGRKNQKLPQVTKMRELLQRAAAEGHELVLGLVTDLPAATGEGEKAQVLLPIVPWPNNFSYPEVALKRAGRDDVVERMVAALLDPNAGYEPEPCDGGMDRAVAAVPLINGVGEAGSGRMTRAALAPLAVLGMARVGHAGGGPLGVIGSGEASKLRLPLPTRPTGFDELRALLMAVWTSPRWNWAAVDSAWVLEFRRLKKGDSDMSWQGGAVRRRGFVASLSESE</sequence>
<evidence type="ECO:0000256" key="9">
    <source>
        <dbReference type="SAM" id="MobiDB-lite"/>
    </source>
</evidence>
<keyword evidence="6" id="KW-0347">Helicase</keyword>
<organism evidence="11 12">
    <name type="scientific">Sediminivirga luteola</name>
    <dbReference type="NCBI Taxonomy" id="1774748"/>
    <lineage>
        <taxon>Bacteria</taxon>
        <taxon>Bacillati</taxon>
        <taxon>Actinomycetota</taxon>
        <taxon>Actinomycetes</taxon>
        <taxon>Micrococcales</taxon>
        <taxon>Brevibacteriaceae</taxon>
        <taxon>Sediminivirga</taxon>
    </lineage>
</organism>
<evidence type="ECO:0000256" key="2">
    <source>
        <dbReference type="ARBA" id="ARBA00009046"/>
    </source>
</evidence>
<keyword evidence="4" id="KW-0547">Nucleotide-binding</keyword>
<evidence type="ECO:0000256" key="4">
    <source>
        <dbReference type="ARBA" id="ARBA00022741"/>
    </source>
</evidence>
<proteinExistence type="inferred from homology"/>
<feature type="region of interest" description="Disordered" evidence="9">
    <location>
        <begin position="999"/>
        <end position="1038"/>
    </location>
</feature>
<dbReference type="Pfam" id="PF22590">
    <property type="entry name" value="Cas3-like_C_2"/>
    <property type="match status" value="1"/>
</dbReference>
<reference evidence="11" key="2">
    <citation type="submission" date="2020-09" db="EMBL/GenBank/DDBJ databases">
        <authorList>
            <person name="Sun Q."/>
            <person name="Zhou Y."/>
        </authorList>
    </citation>
    <scope>NUCLEOTIDE SEQUENCE</scope>
    <source>
        <strain evidence="11">CGMCC 1.12785</strain>
    </source>
</reference>
<evidence type="ECO:0000256" key="8">
    <source>
        <dbReference type="ARBA" id="ARBA00023118"/>
    </source>
</evidence>
<dbReference type="SUPFAM" id="SSF109604">
    <property type="entry name" value="HD-domain/PDEase-like"/>
    <property type="match status" value="1"/>
</dbReference>
<dbReference type="Proteomes" id="UP000616114">
    <property type="component" value="Unassembled WGS sequence"/>
</dbReference>
<dbReference type="PROSITE" id="PS51643">
    <property type="entry name" value="HD_CAS3"/>
    <property type="match status" value="1"/>
</dbReference>
<dbReference type="InterPro" id="IPR054712">
    <property type="entry name" value="Cas3-like_dom"/>
</dbReference>
<dbReference type="InterPro" id="IPR038257">
    <property type="entry name" value="CRISPR-assoc_Cas3_HD_sf"/>
</dbReference>
<dbReference type="Gene3D" id="3.40.50.300">
    <property type="entry name" value="P-loop containing nucleotide triphosphate hydrolases"/>
    <property type="match status" value="1"/>
</dbReference>
<evidence type="ECO:0000313" key="11">
    <source>
        <dbReference type="EMBL" id="GGA28482.1"/>
    </source>
</evidence>
<dbReference type="InterPro" id="IPR006483">
    <property type="entry name" value="CRISPR-assoc_Cas3_HD"/>
</dbReference>
<dbReference type="GO" id="GO:0046872">
    <property type="term" value="F:metal ion binding"/>
    <property type="evidence" value="ECO:0007669"/>
    <property type="project" value="UniProtKB-KW"/>
</dbReference>
<dbReference type="Gene3D" id="1.10.3210.30">
    <property type="match status" value="1"/>
</dbReference>
<dbReference type="GO" id="GO:0051607">
    <property type="term" value="P:defense response to virus"/>
    <property type="evidence" value="ECO:0007669"/>
    <property type="project" value="UniProtKB-KW"/>
</dbReference>
<protein>
    <recommendedName>
        <fullName evidence="10">HD Cas3-type domain-containing protein</fullName>
    </recommendedName>
</protein>
<dbReference type="Pfam" id="PF18019">
    <property type="entry name" value="Cas3_HD"/>
    <property type="match status" value="1"/>
</dbReference>
<keyword evidence="7" id="KW-0067">ATP-binding</keyword>
<comment type="similarity">
    <text evidence="2">In the central section; belongs to the CRISPR-associated helicase Cas3 family.</text>
</comment>